<evidence type="ECO:0000256" key="1">
    <source>
        <dbReference type="ARBA" id="ARBA00004123"/>
    </source>
</evidence>
<comment type="similarity">
    <text evidence="2">Belongs to the metallo-beta-lactamase superfamily. RNA-metabolizing metallo-beta-lactamase-like family. CPSF2/YSH1 subfamily.</text>
</comment>
<dbReference type="InterPro" id="IPR022712">
    <property type="entry name" value="Beta_Casp"/>
</dbReference>
<feature type="region of interest" description="Disordered" evidence="11">
    <location>
        <begin position="597"/>
        <end position="618"/>
    </location>
</feature>
<keyword evidence="8" id="KW-0862">Zinc</keyword>
<dbReference type="Pfam" id="PF07521">
    <property type="entry name" value="RMMBL"/>
    <property type="match status" value="1"/>
</dbReference>
<dbReference type="GO" id="GO:0004534">
    <property type="term" value="F:5'-3' RNA exonuclease activity"/>
    <property type="evidence" value="ECO:0007669"/>
    <property type="project" value="TreeGrafter"/>
</dbReference>
<feature type="compositionally biased region" description="Low complexity" evidence="11">
    <location>
        <begin position="759"/>
        <end position="774"/>
    </location>
</feature>
<dbReference type="AlphaFoldDB" id="A0AAN6Q1N9"/>
<dbReference type="Gene3D" id="3.60.15.10">
    <property type="entry name" value="Ribonuclease Z/Hydroxyacylglutathione hydrolase-like"/>
    <property type="match status" value="1"/>
</dbReference>
<keyword evidence="6" id="KW-0255">Endonuclease</keyword>
<reference evidence="15" key="2">
    <citation type="submission" date="2023-05" db="EMBL/GenBank/DDBJ databases">
        <authorList>
            <consortium name="Lawrence Berkeley National Laboratory"/>
            <person name="Steindorff A."/>
            <person name="Hensen N."/>
            <person name="Bonometti L."/>
            <person name="Westerberg I."/>
            <person name="Brannstrom I.O."/>
            <person name="Guillou S."/>
            <person name="Cros-Aarteil S."/>
            <person name="Calhoun S."/>
            <person name="Haridas S."/>
            <person name="Kuo A."/>
            <person name="Mondo S."/>
            <person name="Pangilinan J."/>
            <person name="Riley R."/>
            <person name="Labutti K."/>
            <person name="Andreopoulos B."/>
            <person name="Lipzen A."/>
            <person name="Chen C."/>
            <person name="Yanf M."/>
            <person name="Daum C."/>
            <person name="Ng V."/>
            <person name="Clum A."/>
            <person name="Ohm R."/>
            <person name="Martin F."/>
            <person name="Silar P."/>
            <person name="Natvig D."/>
            <person name="Lalanne C."/>
            <person name="Gautier V."/>
            <person name="Ament-Velasquez S.L."/>
            <person name="Kruys A."/>
            <person name="Hutchinson M.I."/>
            <person name="Powell A.J."/>
            <person name="Barry K."/>
            <person name="Miller A.N."/>
            <person name="Grigoriev I.V."/>
            <person name="Debuchy R."/>
            <person name="Gladieux P."/>
            <person name="Thoren M.H."/>
            <person name="Johannesson H."/>
        </authorList>
    </citation>
    <scope>NUCLEOTIDE SEQUENCE</scope>
    <source>
        <strain evidence="15">CBS 757.83</strain>
    </source>
</reference>
<dbReference type="FunFam" id="3.40.50.10890:FF:000004">
    <property type="entry name" value="Cleavage and polyadenylation specifity factor"/>
    <property type="match status" value="1"/>
</dbReference>
<comment type="function">
    <text evidence="10">Component of the cleavage factor I (CF I) involved in pre-mRNA 3'-end processing.</text>
</comment>
<evidence type="ECO:0000259" key="14">
    <source>
        <dbReference type="SMART" id="SM01098"/>
    </source>
</evidence>
<keyword evidence="16" id="KW-1185">Reference proteome</keyword>
<evidence type="ECO:0000256" key="9">
    <source>
        <dbReference type="ARBA" id="ARBA00023242"/>
    </source>
</evidence>
<keyword evidence="7" id="KW-0378">Hydrolase</keyword>
<keyword evidence="9" id="KW-0539">Nucleus</keyword>
<feature type="domain" description="Pre-mRNA 3'-end-processing endonuclease polyadenylation factor C-term" evidence="14">
    <location>
        <begin position="532"/>
        <end position="882"/>
    </location>
</feature>
<evidence type="ECO:0000256" key="4">
    <source>
        <dbReference type="ARBA" id="ARBA00022722"/>
    </source>
</evidence>
<dbReference type="PANTHER" id="PTHR11203:SF11">
    <property type="entry name" value="CLEAVAGE AND POLYADENYLATION SPECIFICITY FACTOR SUBUNIT 3"/>
    <property type="match status" value="1"/>
</dbReference>
<evidence type="ECO:0000313" key="16">
    <source>
        <dbReference type="Proteomes" id="UP001305647"/>
    </source>
</evidence>
<dbReference type="CDD" id="cd16292">
    <property type="entry name" value="CPSF3-like_MBL-fold"/>
    <property type="match status" value="1"/>
</dbReference>
<evidence type="ECO:0000256" key="7">
    <source>
        <dbReference type="ARBA" id="ARBA00022801"/>
    </source>
</evidence>
<evidence type="ECO:0000259" key="12">
    <source>
        <dbReference type="SMART" id="SM00849"/>
    </source>
</evidence>
<dbReference type="SMART" id="SM00849">
    <property type="entry name" value="Lactamase_B"/>
    <property type="match status" value="1"/>
</dbReference>
<gene>
    <name evidence="15" type="ORF">N658DRAFT_495890</name>
</gene>
<dbReference type="InterPro" id="IPR001279">
    <property type="entry name" value="Metallo-B-lactamas"/>
</dbReference>
<dbReference type="SUPFAM" id="SSF56281">
    <property type="entry name" value="Metallo-hydrolase/oxidoreductase"/>
    <property type="match status" value="1"/>
</dbReference>
<comment type="subcellular location">
    <subcellularLocation>
        <location evidence="1">Nucleus</location>
    </subcellularLocation>
</comment>
<dbReference type="InterPro" id="IPR050698">
    <property type="entry name" value="MBL"/>
</dbReference>
<dbReference type="SMART" id="SM01027">
    <property type="entry name" value="Beta-Casp"/>
    <property type="match status" value="1"/>
</dbReference>
<dbReference type="InterPro" id="IPR036866">
    <property type="entry name" value="RibonucZ/Hydroxyglut_hydro"/>
</dbReference>
<evidence type="ECO:0000256" key="11">
    <source>
        <dbReference type="SAM" id="MobiDB-lite"/>
    </source>
</evidence>
<proteinExistence type="inferred from homology"/>
<dbReference type="InterPro" id="IPR021718">
    <property type="entry name" value="CPSF73-100_C"/>
</dbReference>
<dbReference type="PANTHER" id="PTHR11203">
    <property type="entry name" value="CLEAVAGE AND POLYADENYLATION SPECIFICITY FACTOR FAMILY MEMBER"/>
    <property type="match status" value="1"/>
</dbReference>
<keyword evidence="4" id="KW-0540">Nuclease</keyword>
<evidence type="ECO:0000259" key="13">
    <source>
        <dbReference type="SMART" id="SM01027"/>
    </source>
</evidence>
<dbReference type="EMBL" id="MU863633">
    <property type="protein sequence ID" value="KAK4101949.1"/>
    <property type="molecule type" value="Genomic_DNA"/>
</dbReference>
<organism evidence="15 16">
    <name type="scientific">Parathielavia hyrcaniae</name>
    <dbReference type="NCBI Taxonomy" id="113614"/>
    <lineage>
        <taxon>Eukaryota</taxon>
        <taxon>Fungi</taxon>
        <taxon>Dikarya</taxon>
        <taxon>Ascomycota</taxon>
        <taxon>Pezizomycotina</taxon>
        <taxon>Sordariomycetes</taxon>
        <taxon>Sordariomycetidae</taxon>
        <taxon>Sordariales</taxon>
        <taxon>Chaetomiaceae</taxon>
        <taxon>Parathielavia</taxon>
    </lineage>
</organism>
<evidence type="ECO:0000313" key="15">
    <source>
        <dbReference type="EMBL" id="KAK4101949.1"/>
    </source>
</evidence>
<dbReference type="GO" id="GO:0003723">
    <property type="term" value="F:RNA binding"/>
    <property type="evidence" value="ECO:0007669"/>
    <property type="project" value="TreeGrafter"/>
</dbReference>
<sequence>MASKRKASAMASAEPEEPVDPADELMFLCLGGGNEVGRSCHIIQYKGKTVMLDAGQHPAYDGLAALPFFDDFDLSTVDVLLISHFHIDHAASLPYVLAKTNFRGRVFMTHPTKAIYKWLIQDSVRVGNTSSNPTTQLVYTEQDHLNTFPMIEAIDYHTTHTISSIRITPYPAGHVLGAAMFLIEIAGLNILFTGDYSREQDRHLVSAEVPRGVKVDVLITESTYGIASHVPRLEREQALMKSITGVLNRGGRVLMPVFALGRAQELLLILDEYWANHREFQKFPIYYASNLARKCMLVYQTYVGAMNDNIKRLFRERMAEAEASGDGAGKGGPWDFKFIRSLKSLDRFDDVGGCVMLASPGMLQNGVSRELLERWAPSEKNGVIITGYSVEGTMAKQIMQEPEQIQAVMMRSSAGGRRAPGGDAEKVMIPRRCTVQEYSFAAHVDGTENREFIEEVNAPVVILVHGEVHNMMRLKSKLLSLNASKTSKVKVFSPRNCEELRIPFKTDKTAKVVGKLASVPQPLKAPSDGSQEPQLITGVLVQNDFKMSLMAPEDLREYAGLTTTTIACKQRLKLSAAGIDLIKWGLEGTFGSIEELPESRRRRKDGTNGGDKNTGDVKMEEAADEEFLIDEVVAAYLVMGCVTVRYRASGEVELEWEGNMLNDGIADAVMAVLLGIESSPAAVKRSASKHSHSHASPSSSSSSPDTSNILTLPHRNLHANLSASERLERLMMFLEAQFGADNVSPIAEPRLLPVPPTTTTPLPSQPGRSLLLNPRPKPKPSPTPSSDPDADADANTDGGASMDASEDEQQQQQHESDHHHQQQAELARLHKLGIPVPGVRVKVDKMEASVWLEGLEVECGNKVFADRVRAVVERAVEVTAPLWG</sequence>
<dbReference type="Pfam" id="PF16661">
    <property type="entry name" value="Lactamase_B_6"/>
    <property type="match status" value="1"/>
</dbReference>
<dbReference type="GO" id="GO:0004521">
    <property type="term" value="F:RNA endonuclease activity"/>
    <property type="evidence" value="ECO:0007669"/>
    <property type="project" value="TreeGrafter"/>
</dbReference>
<dbReference type="Pfam" id="PF11718">
    <property type="entry name" value="CPSF73-100_C"/>
    <property type="match status" value="1"/>
</dbReference>
<accession>A0AAN6Q1N9</accession>
<feature type="domain" description="Beta-Casp" evidence="13">
    <location>
        <begin position="263"/>
        <end position="398"/>
    </location>
</feature>
<dbReference type="InterPro" id="IPR011108">
    <property type="entry name" value="RMMBL"/>
</dbReference>
<keyword evidence="3" id="KW-0507">mRNA processing</keyword>
<name>A0AAN6Q1N9_9PEZI</name>
<comment type="caution">
    <text evidence="15">The sequence shown here is derived from an EMBL/GenBank/DDBJ whole genome shotgun (WGS) entry which is preliminary data.</text>
</comment>
<feature type="region of interest" description="Disordered" evidence="11">
    <location>
        <begin position="684"/>
        <end position="710"/>
    </location>
</feature>
<dbReference type="GO" id="GO:0006397">
    <property type="term" value="P:mRNA processing"/>
    <property type="evidence" value="ECO:0007669"/>
    <property type="project" value="UniProtKB-KW"/>
</dbReference>
<dbReference type="Proteomes" id="UP001305647">
    <property type="component" value="Unassembled WGS sequence"/>
</dbReference>
<protein>
    <submittedName>
        <fullName evidence="15">Uncharacterized protein</fullName>
    </submittedName>
</protein>
<keyword evidence="5" id="KW-0479">Metal-binding</keyword>
<reference evidence="15" key="1">
    <citation type="journal article" date="2023" name="Mol. Phylogenet. Evol.">
        <title>Genome-scale phylogeny and comparative genomics of the fungal order Sordariales.</title>
        <authorList>
            <person name="Hensen N."/>
            <person name="Bonometti L."/>
            <person name="Westerberg I."/>
            <person name="Brannstrom I.O."/>
            <person name="Guillou S."/>
            <person name="Cros-Aarteil S."/>
            <person name="Calhoun S."/>
            <person name="Haridas S."/>
            <person name="Kuo A."/>
            <person name="Mondo S."/>
            <person name="Pangilinan J."/>
            <person name="Riley R."/>
            <person name="LaButti K."/>
            <person name="Andreopoulos B."/>
            <person name="Lipzen A."/>
            <person name="Chen C."/>
            <person name="Yan M."/>
            <person name="Daum C."/>
            <person name="Ng V."/>
            <person name="Clum A."/>
            <person name="Steindorff A."/>
            <person name="Ohm R.A."/>
            <person name="Martin F."/>
            <person name="Silar P."/>
            <person name="Natvig D.O."/>
            <person name="Lalanne C."/>
            <person name="Gautier V."/>
            <person name="Ament-Velasquez S.L."/>
            <person name="Kruys A."/>
            <person name="Hutchinson M.I."/>
            <person name="Powell A.J."/>
            <person name="Barry K."/>
            <person name="Miller A.N."/>
            <person name="Grigoriev I.V."/>
            <person name="Debuchy R."/>
            <person name="Gladieux P."/>
            <person name="Hiltunen Thoren M."/>
            <person name="Johannesson H."/>
        </authorList>
    </citation>
    <scope>NUCLEOTIDE SEQUENCE</scope>
    <source>
        <strain evidence="15">CBS 757.83</strain>
    </source>
</reference>
<dbReference type="Pfam" id="PF10996">
    <property type="entry name" value="Beta-Casp"/>
    <property type="match status" value="1"/>
</dbReference>
<dbReference type="FunFam" id="3.60.15.10:FF:000001">
    <property type="entry name" value="Cleavage and polyadenylation specificity factor"/>
    <property type="match status" value="1"/>
</dbReference>
<evidence type="ECO:0000256" key="2">
    <source>
        <dbReference type="ARBA" id="ARBA00010624"/>
    </source>
</evidence>
<evidence type="ECO:0000256" key="3">
    <source>
        <dbReference type="ARBA" id="ARBA00022664"/>
    </source>
</evidence>
<dbReference type="GO" id="GO:0005847">
    <property type="term" value="C:mRNA cleavage and polyadenylation specificity factor complex"/>
    <property type="evidence" value="ECO:0007669"/>
    <property type="project" value="TreeGrafter"/>
</dbReference>
<evidence type="ECO:0000256" key="10">
    <source>
        <dbReference type="ARBA" id="ARBA00024826"/>
    </source>
</evidence>
<dbReference type="SMART" id="SM01098">
    <property type="entry name" value="CPSF73-100_C"/>
    <property type="match status" value="1"/>
</dbReference>
<evidence type="ECO:0000256" key="8">
    <source>
        <dbReference type="ARBA" id="ARBA00022833"/>
    </source>
</evidence>
<evidence type="ECO:0000256" key="6">
    <source>
        <dbReference type="ARBA" id="ARBA00022759"/>
    </source>
</evidence>
<feature type="domain" description="Metallo-beta-lactamase" evidence="12">
    <location>
        <begin position="37"/>
        <end position="246"/>
    </location>
</feature>
<dbReference type="Gene3D" id="3.40.50.10890">
    <property type="match status" value="1"/>
</dbReference>
<feature type="region of interest" description="Disordered" evidence="11">
    <location>
        <begin position="749"/>
        <end position="825"/>
    </location>
</feature>
<evidence type="ECO:0000256" key="5">
    <source>
        <dbReference type="ARBA" id="ARBA00022723"/>
    </source>
</evidence>
<feature type="compositionally biased region" description="Low complexity" evidence="11">
    <location>
        <begin position="694"/>
        <end position="704"/>
    </location>
</feature>
<dbReference type="GO" id="GO:0046872">
    <property type="term" value="F:metal ion binding"/>
    <property type="evidence" value="ECO:0007669"/>
    <property type="project" value="UniProtKB-KW"/>
</dbReference>